<gene>
    <name evidence="2" type="ORF">POL58_02245</name>
</gene>
<dbReference type="EMBL" id="JAQNDN010000001">
    <property type="protein sequence ID" value="MDC0666531.1"/>
    <property type="molecule type" value="Genomic_DNA"/>
</dbReference>
<dbReference type="InterPro" id="IPR002937">
    <property type="entry name" value="Amino_oxidase"/>
</dbReference>
<dbReference type="Proteomes" id="UP001217838">
    <property type="component" value="Unassembled WGS sequence"/>
</dbReference>
<evidence type="ECO:0000259" key="1">
    <source>
        <dbReference type="Pfam" id="PF01593"/>
    </source>
</evidence>
<protein>
    <submittedName>
        <fullName evidence="2">FAD-dependent oxidoreductase</fullName>
    </submittedName>
</protein>
<dbReference type="PANTHER" id="PTHR42923">
    <property type="entry name" value="PROTOPORPHYRINOGEN OXIDASE"/>
    <property type="match status" value="1"/>
</dbReference>
<sequence>MHAPLEFDVVILGGGIAGLTCAVGLLDAGLRLAVVERDDLLGGRARSWTDPTTGDPVHIGPHIVTDCYANFFRLLDRLGTADRVVWAPESLLYTMFDGARATELRRSSLPPPVQFLASLRADPALGLLDLVSNRVPARVALGLDEQDVLRLDGLDGRTALSAIGVRPAMQRRYWQFAAMSILNTPLERCSAGSLLRAFHHAITRDAVRVGFPGVGLGDLFAPGARAAVESAGHPVWTGTVAAEIVGTEARATGVRLADGRLLRARHVVSTLPPRDLAALLPESWQSRAGLDALRWFSAVTYVSVYLWLDRRITTRQFWARSYAPADLNCDFYDYANIYPGWTGRPSLIGSNIIDAARVADWSDAAIVERTWRELAENLPAARTATLRHAAVHRIPLAVQAPRPGFEARRPSTLTAIDGLLLAGDWTRTGLPSSMESAAASGWRAAEVVWAREGRPRTLVQPLPPRGRLARVLMAALRVAPWPPQLRRAVAHRA</sequence>
<dbReference type="PANTHER" id="PTHR42923:SF47">
    <property type="entry name" value="BLR3003 PROTEIN"/>
    <property type="match status" value="1"/>
</dbReference>
<dbReference type="SUPFAM" id="SSF51905">
    <property type="entry name" value="FAD/NAD(P)-binding domain"/>
    <property type="match status" value="1"/>
</dbReference>
<evidence type="ECO:0000313" key="2">
    <source>
        <dbReference type="EMBL" id="MDC0666531.1"/>
    </source>
</evidence>
<evidence type="ECO:0000313" key="3">
    <source>
        <dbReference type="Proteomes" id="UP001217838"/>
    </source>
</evidence>
<keyword evidence="3" id="KW-1185">Reference proteome</keyword>
<organism evidence="2 3">
    <name type="scientific">Nannocystis radixulma</name>
    <dbReference type="NCBI Taxonomy" id="2995305"/>
    <lineage>
        <taxon>Bacteria</taxon>
        <taxon>Pseudomonadati</taxon>
        <taxon>Myxococcota</taxon>
        <taxon>Polyangia</taxon>
        <taxon>Nannocystales</taxon>
        <taxon>Nannocystaceae</taxon>
        <taxon>Nannocystis</taxon>
    </lineage>
</organism>
<proteinExistence type="predicted"/>
<dbReference type="InterPro" id="IPR036188">
    <property type="entry name" value="FAD/NAD-bd_sf"/>
</dbReference>
<comment type="caution">
    <text evidence="2">The sequence shown here is derived from an EMBL/GenBank/DDBJ whole genome shotgun (WGS) entry which is preliminary data.</text>
</comment>
<accession>A0ABT5B0D5</accession>
<reference evidence="2 3" key="1">
    <citation type="submission" date="2022-11" db="EMBL/GenBank/DDBJ databases">
        <title>Minimal conservation of predation-associated metabolite biosynthetic gene clusters underscores biosynthetic potential of Myxococcota including descriptions for ten novel species: Archangium lansinium sp. nov., Myxococcus landrumus sp. nov., Nannocystis bai.</title>
        <authorList>
            <person name="Ahearne A."/>
            <person name="Stevens C."/>
            <person name="Dowd S."/>
        </authorList>
    </citation>
    <scope>NUCLEOTIDE SEQUENCE [LARGE SCALE GENOMIC DNA]</scope>
    <source>
        <strain evidence="2 3">NCELM</strain>
    </source>
</reference>
<dbReference type="InterPro" id="IPR050464">
    <property type="entry name" value="Zeta_carotene_desat/Oxidored"/>
</dbReference>
<dbReference type="Gene3D" id="3.50.50.60">
    <property type="entry name" value="FAD/NAD(P)-binding domain"/>
    <property type="match status" value="1"/>
</dbReference>
<dbReference type="RefSeq" id="WP_271994112.1">
    <property type="nucleotide sequence ID" value="NZ_JAQNDN010000001.1"/>
</dbReference>
<dbReference type="Pfam" id="PF01593">
    <property type="entry name" value="Amino_oxidase"/>
    <property type="match status" value="1"/>
</dbReference>
<feature type="domain" description="Amine oxidase" evidence="1">
    <location>
        <begin position="16"/>
        <end position="448"/>
    </location>
</feature>
<name>A0ABT5B0D5_9BACT</name>